<evidence type="ECO:0000313" key="12">
    <source>
        <dbReference type="EMBL" id="MCH6265615.1"/>
    </source>
</evidence>
<dbReference type="GO" id="GO:0005524">
    <property type="term" value="F:ATP binding"/>
    <property type="evidence" value="ECO:0007669"/>
    <property type="project" value="UniProtKB-KW"/>
</dbReference>
<dbReference type="SUPFAM" id="SSF47384">
    <property type="entry name" value="Homodimeric domain of signal transducing histidine kinase"/>
    <property type="match status" value="1"/>
</dbReference>
<dbReference type="Pfam" id="PF20971">
    <property type="entry name" value="MASE12"/>
    <property type="match status" value="1"/>
</dbReference>
<dbReference type="SMART" id="SM00388">
    <property type="entry name" value="HisKA"/>
    <property type="match status" value="1"/>
</dbReference>
<dbReference type="AlphaFoldDB" id="A0A942T7Z2"/>
<dbReference type="CDD" id="cd00082">
    <property type="entry name" value="HisKA"/>
    <property type="match status" value="1"/>
</dbReference>
<name>A0A942T7Z2_9BACI</name>
<dbReference type="GO" id="GO:0000155">
    <property type="term" value="F:phosphorelay sensor kinase activity"/>
    <property type="evidence" value="ECO:0007669"/>
    <property type="project" value="InterPro"/>
</dbReference>
<keyword evidence="8" id="KW-0902">Two-component regulatory system</keyword>
<evidence type="ECO:0000313" key="13">
    <source>
        <dbReference type="Proteomes" id="UP000677265"/>
    </source>
</evidence>
<sequence>MEISSKGPKLIYEEKKAIKLFLWLFYFFFISYDFFWYIVLPKFTDYGAAKFPSNGLGYWLYILVFLLLPISISFIKRGNPYIVKYLLLFGYILIDSIGLVMKYYGTNLTFASGNIVELLFVFFSPVFVNKEYYWSVTIGLIGRYVLLGLILHDTNIIPPMFIIIILSAIAFIILIRFYSYIKSLTSVHEELSKKEKLAVIGQMAAAIGHEIRNPLSSLKGFTQLQLESKSSNSEFYPIMLQEIDRINSIVDDLMYLGKPREIDFKKVDMEEIVNYTISLICQQAESQGVKVETSIDTPIPLVDCDEKQLKQVFINLLKNAVEAMSNGGNLKIEIKMAEESSLDIVIEDNGCGIDAASLENLFEAFYTTKSDGTGLGLLITRQIIKDHGGSLKIESILGAGTKVIVHLPIAHNSI</sequence>
<dbReference type="EC" id="2.7.13.3" evidence="2"/>
<dbReference type="InterPro" id="IPR003661">
    <property type="entry name" value="HisK_dim/P_dom"/>
</dbReference>
<dbReference type="InterPro" id="IPR003594">
    <property type="entry name" value="HATPase_dom"/>
</dbReference>
<evidence type="ECO:0000259" key="10">
    <source>
        <dbReference type="PROSITE" id="PS50109"/>
    </source>
</evidence>
<dbReference type="InterPro" id="IPR048436">
    <property type="entry name" value="MASE12"/>
</dbReference>
<feature type="domain" description="Histidine kinase" evidence="10">
    <location>
        <begin position="206"/>
        <end position="411"/>
    </location>
</feature>
<dbReference type="PANTHER" id="PTHR43065:SF34">
    <property type="entry name" value="SPORULATION KINASE A"/>
    <property type="match status" value="1"/>
</dbReference>
<dbReference type="InterPro" id="IPR036890">
    <property type="entry name" value="HATPase_C_sf"/>
</dbReference>
<feature type="transmembrane region" description="Helical" evidence="9">
    <location>
        <begin position="82"/>
        <end position="104"/>
    </location>
</feature>
<comment type="catalytic activity">
    <reaction evidence="1">
        <text>ATP + protein L-histidine = ADP + protein N-phospho-L-histidine.</text>
        <dbReference type="EC" id="2.7.13.3"/>
    </reaction>
</comment>
<dbReference type="Gene3D" id="1.10.287.130">
    <property type="match status" value="1"/>
</dbReference>
<dbReference type="EMBL" id="JAGYPE020000011">
    <property type="protein sequence ID" value="MCH6265615.1"/>
    <property type="molecule type" value="Genomic_DNA"/>
</dbReference>
<dbReference type="InterPro" id="IPR036097">
    <property type="entry name" value="HisK_dim/P_sf"/>
</dbReference>
<gene>
    <name evidence="12" type="ORF">KHB02_008720</name>
    <name evidence="11" type="ORF">KHB02_35865</name>
</gene>
<dbReference type="InterPro" id="IPR004358">
    <property type="entry name" value="Sig_transdc_His_kin-like_C"/>
</dbReference>
<evidence type="ECO:0000256" key="3">
    <source>
        <dbReference type="ARBA" id="ARBA00022553"/>
    </source>
</evidence>
<dbReference type="PROSITE" id="PS50109">
    <property type="entry name" value="HIS_KIN"/>
    <property type="match status" value="1"/>
</dbReference>
<dbReference type="InterPro" id="IPR005467">
    <property type="entry name" value="His_kinase_dom"/>
</dbReference>
<evidence type="ECO:0000256" key="1">
    <source>
        <dbReference type="ARBA" id="ARBA00000085"/>
    </source>
</evidence>
<keyword evidence="4" id="KW-0808">Transferase</keyword>
<keyword evidence="7 12" id="KW-0067">ATP-binding</keyword>
<evidence type="ECO:0000256" key="2">
    <source>
        <dbReference type="ARBA" id="ARBA00012438"/>
    </source>
</evidence>
<dbReference type="Proteomes" id="UP000677265">
    <property type="component" value="Unassembled WGS sequence"/>
</dbReference>
<reference evidence="11" key="1">
    <citation type="submission" date="2021-05" db="EMBL/GenBank/DDBJ databases">
        <title>Novel Bacillus species.</title>
        <authorList>
            <person name="Liu G."/>
        </authorList>
    </citation>
    <scope>NUCLEOTIDE SEQUENCE</scope>
    <source>
        <strain evidence="11 13">FJAT-50051</strain>
    </source>
</reference>
<accession>A0A942T7Z2</accession>
<feature type="transmembrane region" description="Helical" evidence="9">
    <location>
        <begin position="157"/>
        <end position="178"/>
    </location>
</feature>
<keyword evidence="5" id="KW-0547">Nucleotide-binding</keyword>
<keyword evidence="9" id="KW-1133">Transmembrane helix</keyword>
<dbReference type="Gene3D" id="3.30.565.10">
    <property type="entry name" value="Histidine kinase-like ATPase, C-terminal domain"/>
    <property type="match status" value="1"/>
</dbReference>
<dbReference type="Pfam" id="PF00512">
    <property type="entry name" value="HisKA"/>
    <property type="match status" value="1"/>
</dbReference>
<dbReference type="EMBL" id="JAGYPE010000007">
    <property type="protein sequence ID" value="MBS4186748.1"/>
    <property type="molecule type" value="Genomic_DNA"/>
</dbReference>
<evidence type="ECO:0000256" key="6">
    <source>
        <dbReference type="ARBA" id="ARBA00022777"/>
    </source>
</evidence>
<comment type="caution">
    <text evidence="11">The sequence shown here is derived from an EMBL/GenBank/DDBJ whole genome shotgun (WGS) entry which is preliminary data.</text>
</comment>
<dbReference type="SMART" id="SM00387">
    <property type="entry name" value="HATPase_c"/>
    <property type="match status" value="1"/>
</dbReference>
<keyword evidence="3" id="KW-0597">Phosphoprotein</keyword>
<feature type="transmembrane region" description="Helical" evidence="9">
    <location>
        <begin position="133"/>
        <end position="151"/>
    </location>
</feature>
<feature type="transmembrane region" description="Helical" evidence="9">
    <location>
        <begin position="58"/>
        <end position="75"/>
    </location>
</feature>
<dbReference type="SUPFAM" id="SSF55874">
    <property type="entry name" value="ATPase domain of HSP90 chaperone/DNA topoisomerase II/histidine kinase"/>
    <property type="match status" value="1"/>
</dbReference>
<dbReference type="PANTHER" id="PTHR43065">
    <property type="entry name" value="SENSOR HISTIDINE KINASE"/>
    <property type="match status" value="1"/>
</dbReference>
<evidence type="ECO:0000256" key="4">
    <source>
        <dbReference type="ARBA" id="ARBA00022679"/>
    </source>
</evidence>
<dbReference type="PRINTS" id="PR00344">
    <property type="entry name" value="BCTRLSENSOR"/>
</dbReference>
<feature type="transmembrane region" description="Helical" evidence="9">
    <location>
        <begin position="110"/>
        <end position="128"/>
    </location>
</feature>
<proteinExistence type="predicted"/>
<evidence type="ECO:0000256" key="5">
    <source>
        <dbReference type="ARBA" id="ARBA00022741"/>
    </source>
</evidence>
<evidence type="ECO:0000256" key="7">
    <source>
        <dbReference type="ARBA" id="ARBA00022840"/>
    </source>
</evidence>
<evidence type="ECO:0000256" key="9">
    <source>
        <dbReference type="SAM" id="Phobius"/>
    </source>
</evidence>
<evidence type="ECO:0000313" key="11">
    <source>
        <dbReference type="EMBL" id="MBS4186748.1"/>
    </source>
</evidence>
<keyword evidence="9" id="KW-0812">Transmembrane</keyword>
<keyword evidence="9" id="KW-0472">Membrane</keyword>
<organism evidence="11">
    <name type="scientific">Neobacillus citreus</name>
    <dbReference type="NCBI Taxonomy" id="2833578"/>
    <lineage>
        <taxon>Bacteria</taxon>
        <taxon>Bacillati</taxon>
        <taxon>Bacillota</taxon>
        <taxon>Bacilli</taxon>
        <taxon>Bacillales</taxon>
        <taxon>Bacillaceae</taxon>
        <taxon>Neobacillus</taxon>
    </lineage>
</organism>
<evidence type="ECO:0000256" key="8">
    <source>
        <dbReference type="ARBA" id="ARBA00023012"/>
    </source>
</evidence>
<dbReference type="RefSeq" id="WP_213146528.1">
    <property type="nucleotide sequence ID" value="NZ_JAGYPE020000011.1"/>
</dbReference>
<keyword evidence="6" id="KW-0418">Kinase</keyword>
<dbReference type="Pfam" id="PF02518">
    <property type="entry name" value="HATPase_c"/>
    <property type="match status" value="1"/>
</dbReference>
<keyword evidence="13" id="KW-1185">Reference proteome</keyword>
<protein>
    <recommendedName>
        <fullName evidence="2">histidine kinase</fullName>
        <ecNumber evidence="2">2.7.13.3</ecNumber>
    </recommendedName>
</protein>
<feature type="transmembrane region" description="Helical" evidence="9">
    <location>
        <begin position="20"/>
        <end position="38"/>
    </location>
</feature>